<evidence type="ECO:0000256" key="6">
    <source>
        <dbReference type="ARBA" id="ARBA00022840"/>
    </source>
</evidence>
<name>A0A6V8LIR9_9BACT</name>
<dbReference type="PROSITE" id="PS00211">
    <property type="entry name" value="ABC_TRANSPORTER_1"/>
    <property type="match status" value="1"/>
</dbReference>
<sequence length="274" mass="29058">MDIERLLEIEELRVETAGAAPRELVRGVSLHVAPGEVLGLVGASGSGKSLTCLSVMDLLPSGLRRAGGRVRVSGRETVRRGLDAAMVLQNPSSCFDPVMTVRGHFKETLKAQGTGWARGAARAEESLAEAGFEEPGAILGLYPFQMSGGMLQRVAVALAMLGGPRLLLADEPTTDLDMPAQAKVLDLIDRLRRARGLGVLLVTHDLSVVARLADRVAVMQDGRLVETGPVSRVFEAPSHPYARTLLAAHLELHEAFEARSGTEAGTGERTGEAA</sequence>
<comment type="subcellular location">
    <subcellularLocation>
        <location evidence="1">Cell inner membrane</location>
        <topology evidence="1">Peripheral membrane protein</topology>
    </subcellularLocation>
</comment>
<gene>
    <name evidence="9" type="primary">nikD</name>
    <name evidence="9" type="ORF">NNJEOMEG_00467</name>
</gene>
<keyword evidence="4" id="KW-1003">Cell membrane</keyword>
<evidence type="ECO:0000313" key="9">
    <source>
        <dbReference type="EMBL" id="GFK92642.1"/>
    </source>
</evidence>
<reference evidence="9 10" key="1">
    <citation type="submission" date="2020-04" db="EMBL/GenBank/DDBJ databases">
        <authorList>
            <consortium name="Desulfovibrio sp. FSS-1 genome sequencing consortium"/>
            <person name="Shimoshige H."/>
            <person name="Kobayashi H."/>
            <person name="Maekawa T."/>
        </authorList>
    </citation>
    <scope>NUCLEOTIDE SEQUENCE [LARGE SCALE GENOMIC DNA]</scope>
    <source>
        <strain evidence="9 10">SIID29052-01</strain>
    </source>
</reference>
<keyword evidence="10" id="KW-1185">Reference proteome</keyword>
<reference evidence="9 10" key="2">
    <citation type="submission" date="2020-05" db="EMBL/GenBank/DDBJ databases">
        <title>Draft genome sequence of Desulfovibrio sp. strainFSS-1.</title>
        <authorList>
            <person name="Shimoshige H."/>
            <person name="Kobayashi H."/>
            <person name="Maekawa T."/>
        </authorList>
    </citation>
    <scope>NUCLEOTIDE SEQUENCE [LARGE SCALE GENOMIC DNA]</scope>
    <source>
        <strain evidence="9 10">SIID29052-01</strain>
    </source>
</reference>
<dbReference type="CDD" id="cd03257">
    <property type="entry name" value="ABC_NikE_OppD_transporters"/>
    <property type="match status" value="1"/>
</dbReference>
<dbReference type="EMBL" id="BLTE01000001">
    <property type="protein sequence ID" value="GFK92642.1"/>
    <property type="molecule type" value="Genomic_DNA"/>
</dbReference>
<evidence type="ECO:0000259" key="8">
    <source>
        <dbReference type="PROSITE" id="PS50893"/>
    </source>
</evidence>
<dbReference type="InterPro" id="IPR050388">
    <property type="entry name" value="ABC_Ni/Peptide_Import"/>
</dbReference>
<dbReference type="SMART" id="SM00382">
    <property type="entry name" value="AAA"/>
    <property type="match status" value="1"/>
</dbReference>
<evidence type="ECO:0000256" key="4">
    <source>
        <dbReference type="ARBA" id="ARBA00022475"/>
    </source>
</evidence>
<dbReference type="PANTHER" id="PTHR43297">
    <property type="entry name" value="OLIGOPEPTIDE TRANSPORT ATP-BINDING PROTEIN APPD"/>
    <property type="match status" value="1"/>
</dbReference>
<dbReference type="Pfam" id="PF00005">
    <property type="entry name" value="ABC_tran"/>
    <property type="match status" value="1"/>
</dbReference>
<proteinExistence type="inferred from homology"/>
<dbReference type="PANTHER" id="PTHR43297:SF2">
    <property type="entry name" value="DIPEPTIDE TRANSPORT ATP-BINDING PROTEIN DPPD"/>
    <property type="match status" value="1"/>
</dbReference>
<dbReference type="Proteomes" id="UP000494245">
    <property type="component" value="Unassembled WGS sequence"/>
</dbReference>
<dbReference type="GO" id="GO:0016887">
    <property type="term" value="F:ATP hydrolysis activity"/>
    <property type="evidence" value="ECO:0007669"/>
    <property type="project" value="InterPro"/>
</dbReference>
<dbReference type="SUPFAM" id="SSF52540">
    <property type="entry name" value="P-loop containing nucleoside triphosphate hydrolases"/>
    <property type="match status" value="1"/>
</dbReference>
<feature type="domain" description="ABC transporter" evidence="8">
    <location>
        <begin position="7"/>
        <end position="246"/>
    </location>
</feature>
<dbReference type="InterPro" id="IPR003439">
    <property type="entry name" value="ABC_transporter-like_ATP-bd"/>
</dbReference>
<evidence type="ECO:0000256" key="1">
    <source>
        <dbReference type="ARBA" id="ARBA00004417"/>
    </source>
</evidence>
<keyword evidence="3" id="KW-0813">Transport</keyword>
<dbReference type="InterPro" id="IPR027417">
    <property type="entry name" value="P-loop_NTPase"/>
</dbReference>
<dbReference type="RefSeq" id="WP_173080884.1">
    <property type="nucleotide sequence ID" value="NZ_BLTE01000001.1"/>
</dbReference>
<dbReference type="PROSITE" id="PS50893">
    <property type="entry name" value="ABC_TRANSPORTER_2"/>
    <property type="match status" value="1"/>
</dbReference>
<dbReference type="InterPro" id="IPR017871">
    <property type="entry name" value="ABC_transporter-like_CS"/>
</dbReference>
<keyword evidence="5" id="KW-0547">Nucleotide-binding</keyword>
<comment type="similarity">
    <text evidence="2">Belongs to the ABC transporter superfamily.</text>
</comment>
<organism evidence="9 10">
    <name type="scientific">Fundidesulfovibrio magnetotacticus</name>
    <dbReference type="NCBI Taxonomy" id="2730080"/>
    <lineage>
        <taxon>Bacteria</taxon>
        <taxon>Pseudomonadati</taxon>
        <taxon>Thermodesulfobacteriota</taxon>
        <taxon>Desulfovibrionia</taxon>
        <taxon>Desulfovibrionales</taxon>
        <taxon>Desulfovibrionaceae</taxon>
        <taxon>Fundidesulfovibrio</taxon>
    </lineage>
</organism>
<evidence type="ECO:0000256" key="3">
    <source>
        <dbReference type="ARBA" id="ARBA00022448"/>
    </source>
</evidence>
<evidence type="ECO:0000256" key="5">
    <source>
        <dbReference type="ARBA" id="ARBA00022741"/>
    </source>
</evidence>
<evidence type="ECO:0000256" key="2">
    <source>
        <dbReference type="ARBA" id="ARBA00005417"/>
    </source>
</evidence>
<dbReference type="InterPro" id="IPR003593">
    <property type="entry name" value="AAA+_ATPase"/>
</dbReference>
<dbReference type="GO" id="GO:0005886">
    <property type="term" value="C:plasma membrane"/>
    <property type="evidence" value="ECO:0007669"/>
    <property type="project" value="UniProtKB-SubCell"/>
</dbReference>
<accession>A0A6V8LIR9</accession>
<evidence type="ECO:0000313" key="10">
    <source>
        <dbReference type="Proteomes" id="UP000494245"/>
    </source>
</evidence>
<keyword evidence="7" id="KW-0472">Membrane</keyword>
<protein>
    <submittedName>
        <fullName evidence="9">Nickel import ATP-binding protein NikD</fullName>
    </submittedName>
</protein>
<comment type="caution">
    <text evidence="9">The sequence shown here is derived from an EMBL/GenBank/DDBJ whole genome shotgun (WGS) entry which is preliminary data.</text>
</comment>
<dbReference type="AlphaFoldDB" id="A0A6V8LIR9"/>
<keyword evidence="6 9" id="KW-0067">ATP-binding</keyword>
<dbReference type="GO" id="GO:0005524">
    <property type="term" value="F:ATP binding"/>
    <property type="evidence" value="ECO:0007669"/>
    <property type="project" value="UniProtKB-KW"/>
</dbReference>
<evidence type="ECO:0000256" key="7">
    <source>
        <dbReference type="ARBA" id="ARBA00023136"/>
    </source>
</evidence>
<dbReference type="Gene3D" id="3.40.50.300">
    <property type="entry name" value="P-loop containing nucleotide triphosphate hydrolases"/>
    <property type="match status" value="1"/>
</dbReference>